<keyword evidence="4 5" id="KW-0472">Membrane</keyword>
<dbReference type="InterPro" id="IPR050307">
    <property type="entry name" value="Sterol_Desaturase_Related"/>
</dbReference>
<dbReference type="EMBL" id="DS231706">
    <property type="protein sequence ID" value="KNB08187.1"/>
    <property type="molecule type" value="Genomic_DNA"/>
</dbReference>
<gene>
    <name evidence="7" type="ORF">FOXG_09168</name>
</gene>
<protein>
    <recommendedName>
        <fullName evidence="6">Fatty acid hydroxylase domain-containing protein</fullName>
    </recommendedName>
</protein>
<accession>A0A0J9WP04</accession>
<dbReference type="PANTHER" id="PTHR11863">
    <property type="entry name" value="STEROL DESATURASE"/>
    <property type="match status" value="1"/>
</dbReference>
<dbReference type="GO" id="GO:0016020">
    <property type="term" value="C:membrane"/>
    <property type="evidence" value="ECO:0007669"/>
    <property type="project" value="UniProtKB-SubCell"/>
</dbReference>
<dbReference type="RefSeq" id="XP_018246232.1">
    <property type="nucleotide sequence ID" value="XM_018388209.1"/>
</dbReference>
<name>A0A0J9WP04_FUSO4</name>
<evidence type="ECO:0000256" key="1">
    <source>
        <dbReference type="ARBA" id="ARBA00004370"/>
    </source>
</evidence>
<evidence type="ECO:0000256" key="5">
    <source>
        <dbReference type="SAM" id="Phobius"/>
    </source>
</evidence>
<dbReference type="GO" id="GO:0008610">
    <property type="term" value="P:lipid biosynthetic process"/>
    <property type="evidence" value="ECO:0007669"/>
    <property type="project" value="InterPro"/>
</dbReference>
<evidence type="ECO:0000313" key="7">
    <source>
        <dbReference type="EMBL" id="KNB08187.1"/>
    </source>
</evidence>
<dbReference type="Pfam" id="PF04116">
    <property type="entry name" value="FA_hydroxylase"/>
    <property type="match status" value="1"/>
</dbReference>
<evidence type="ECO:0000256" key="3">
    <source>
        <dbReference type="ARBA" id="ARBA00022989"/>
    </source>
</evidence>
<feature type="transmembrane region" description="Helical" evidence="5">
    <location>
        <begin position="67"/>
        <end position="92"/>
    </location>
</feature>
<sequence>MDAILELLDPYVFDYGYAYLFPQQQLQSTKAYGNSTNYASSSKNFDDEYSLNFGSSLPRDDIYRQSASILLIAGFGAAFIYVISAALSYYFVFDRRLEYHPRFLKNQIKLEIQSSFFAIPIIDLLTLPFFLGEVRGHSLLYTRIDEYGWWWLAVSTALYMIFNDLGIYWIHRLEHHPSIYKYVHKPHHKWIIPTPWAAIAFHPVDGYLQSLPYHVFVYICPMQKHLYMFLFVCFINSPAHHTLHHMFFTCNYGQYFTWADNYWDSHRAPMPELDPIHEAVRVMREKGLVDKDGNPIKKSKDE</sequence>
<dbReference type="VEuPathDB" id="FungiDB:FOXG_09168"/>
<dbReference type="GeneID" id="28950750"/>
<reference evidence="7" key="2">
    <citation type="journal article" date="2010" name="Nature">
        <title>Comparative genomics reveals mobile pathogenicity chromosomes in Fusarium.</title>
        <authorList>
            <person name="Ma L.J."/>
            <person name="van der Does H.C."/>
            <person name="Borkovich K.A."/>
            <person name="Coleman J.J."/>
            <person name="Daboussi M.J."/>
            <person name="Di Pietro A."/>
            <person name="Dufresne M."/>
            <person name="Freitag M."/>
            <person name="Grabherr M."/>
            <person name="Henrissat B."/>
            <person name="Houterman P.M."/>
            <person name="Kang S."/>
            <person name="Shim W.B."/>
            <person name="Woloshuk C."/>
            <person name="Xie X."/>
            <person name="Xu J.R."/>
            <person name="Antoniw J."/>
            <person name="Baker S.E."/>
            <person name="Bluhm B.H."/>
            <person name="Breakspear A."/>
            <person name="Brown D.W."/>
            <person name="Butchko R.A."/>
            <person name="Chapman S."/>
            <person name="Coulson R."/>
            <person name="Coutinho P.M."/>
            <person name="Danchin E.G."/>
            <person name="Diener A."/>
            <person name="Gale L.R."/>
            <person name="Gardiner D.M."/>
            <person name="Goff S."/>
            <person name="Hammond-Kosack K.E."/>
            <person name="Hilburn K."/>
            <person name="Hua-Van A."/>
            <person name="Jonkers W."/>
            <person name="Kazan K."/>
            <person name="Kodira C.D."/>
            <person name="Koehrsen M."/>
            <person name="Kumar L."/>
            <person name="Lee Y.H."/>
            <person name="Li L."/>
            <person name="Manners J.M."/>
            <person name="Miranda-Saavedra D."/>
            <person name="Mukherjee M."/>
            <person name="Park G."/>
            <person name="Park J."/>
            <person name="Park S.Y."/>
            <person name="Proctor R.H."/>
            <person name="Regev A."/>
            <person name="Ruiz-Roldan M.C."/>
            <person name="Sain D."/>
            <person name="Sakthikumar S."/>
            <person name="Sykes S."/>
            <person name="Schwartz D.C."/>
            <person name="Turgeon B.G."/>
            <person name="Wapinski I."/>
            <person name="Yoder O."/>
            <person name="Young S."/>
            <person name="Zeng Q."/>
            <person name="Zhou S."/>
            <person name="Galagan J."/>
            <person name="Cuomo C.A."/>
            <person name="Kistler H.C."/>
            <person name="Rep M."/>
        </authorList>
    </citation>
    <scope>NUCLEOTIDE SEQUENCE [LARGE SCALE GENOMIC DNA]</scope>
    <source>
        <strain evidence="7">4287</strain>
    </source>
</reference>
<dbReference type="KEGG" id="fox:FOXG_09168"/>
<evidence type="ECO:0000256" key="4">
    <source>
        <dbReference type="ARBA" id="ARBA00023136"/>
    </source>
</evidence>
<dbReference type="GO" id="GO:0016491">
    <property type="term" value="F:oxidoreductase activity"/>
    <property type="evidence" value="ECO:0007669"/>
    <property type="project" value="InterPro"/>
</dbReference>
<evidence type="ECO:0000256" key="2">
    <source>
        <dbReference type="ARBA" id="ARBA00022692"/>
    </source>
</evidence>
<organism evidence="7 8">
    <name type="scientific">Fusarium oxysporum f. sp. lycopersici (strain 4287 / CBS 123668 / FGSC 9935 / NRRL 34936)</name>
    <name type="common">Fusarium vascular wilt of tomato</name>
    <dbReference type="NCBI Taxonomy" id="426428"/>
    <lineage>
        <taxon>Eukaryota</taxon>
        <taxon>Fungi</taxon>
        <taxon>Dikarya</taxon>
        <taxon>Ascomycota</taxon>
        <taxon>Pezizomycotina</taxon>
        <taxon>Sordariomycetes</taxon>
        <taxon>Hypocreomycetidae</taxon>
        <taxon>Hypocreales</taxon>
        <taxon>Nectriaceae</taxon>
        <taxon>Fusarium</taxon>
        <taxon>Fusarium oxysporum species complex</taxon>
    </lineage>
</organism>
<proteinExistence type="predicted"/>
<feature type="domain" description="Fatty acid hydroxylase" evidence="6">
    <location>
        <begin position="157"/>
        <end position="232"/>
    </location>
</feature>
<dbReference type="AlphaFoldDB" id="A0A0J9WP04"/>
<evidence type="ECO:0000259" key="6">
    <source>
        <dbReference type="Pfam" id="PF04116"/>
    </source>
</evidence>
<feature type="transmembrane region" description="Helical" evidence="5">
    <location>
        <begin position="112"/>
        <end position="130"/>
    </location>
</feature>
<evidence type="ECO:0000313" key="8">
    <source>
        <dbReference type="Proteomes" id="UP000009097"/>
    </source>
</evidence>
<dbReference type="GO" id="GO:0005506">
    <property type="term" value="F:iron ion binding"/>
    <property type="evidence" value="ECO:0007669"/>
    <property type="project" value="InterPro"/>
</dbReference>
<dbReference type="Proteomes" id="UP000009097">
    <property type="component" value="Unassembled WGS sequence"/>
</dbReference>
<comment type="subcellular location">
    <subcellularLocation>
        <location evidence="1">Membrane</location>
    </subcellularLocation>
</comment>
<keyword evidence="3 5" id="KW-1133">Transmembrane helix</keyword>
<feature type="transmembrane region" description="Helical" evidence="5">
    <location>
        <begin position="150"/>
        <end position="170"/>
    </location>
</feature>
<dbReference type="InterPro" id="IPR006694">
    <property type="entry name" value="Fatty_acid_hydroxylase"/>
</dbReference>
<reference evidence="7" key="1">
    <citation type="submission" date="2007-04" db="EMBL/GenBank/DDBJ databases">
        <authorList>
            <consortium name="The Broad Institute Genome Sequencing Platform"/>
            <person name="Birren B."/>
            <person name="Lander E."/>
            <person name="Galagan J."/>
            <person name="Nusbaum C."/>
            <person name="Devon K."/>
            <person name="Ma L.-J."/>
            <person name="Jaffe D."/>
            <person name="Butler J."/>
            <person name="Alvarez P."/>
            <person name="Gnerre S."/>
            <person name="Grabherr M."/>
            <person name="Kleber M."/>
            <person name="Mauceli E."/>
            <person name="Brockman W."/>
            <person name="MacCallum I.A."/>
            <person name="Young S."/>
            <person name="LaButti K."/>
            <person name="DeCaprio D."/>
            <person name="Crawford M."/>
            <person name="Koehrsen M."/>
            <person name="Engels R."/>
            <person name="Montgomery P."/>
            <person name="Pearson M."/>
            <person name="Howarth C."/>
            <person name="Larson L."/>
            <person name="White J."/>
            <person name="O'Leary S."/>
            <person name="Kodira C."/>
            <person name="Zeng Q."/>
            <person name="Yandava C."/>
            <person name="Alvarado L."/>
            <person name="Kistler C."/>
            <person name="Shim W.-B."/>
            <person name="Kang S."/>
            <person name="Woloshuk C."/>
        </authorList>
    </citation>
    <scope>NUCLEOTIDE SEQUENCE</scope>
    <source>
        <strain evidence="7">4287</strain>
    </source>
</reference>
<dbReference type="OrthoDB" id="6354873at2759"/>
<keyword evidence="2 5" id="KW-0812">Transmembrane</keyword>